<proteinExistence type="predicted"/>
<feature type="domain" description="Spore protein YkvP/CgeB glycosyl transferase-like" evidence="1">
    <location>
        <begin position="203"/>
        <end position="354"/>
    </location>
</feature>
<gene>
    <name evidence="2" type="ORF">V3328_03150</name>
</gene>
<accession>A0AAW9RKX8</accession>
<keyword evidence="2" id="KW-0808">Transferase</keyword>
<sequence>MRFVFYTHSLVSDWNHGNAHFLRGVMRDLIRRGHSATALEPSGGWSRTNLLIDQGHDGLENFEAAFPDLHSEVYGENFDHAAVLDGADVVIVHEWTDPQLVADIGRIRRDGGRFKLLFHDTHHRAVSAEGEIASLFLDDYDAILVFGDALRERYQRAGSTPPAHVWHEAADVELFRPLPNDRLDGDVIWIGNWGDGERAEELREYLIDPVRHLNLRGTVRGVRYPGKALEALNGAGFHYGGWIANAEVPRAFSRHRATIHVPRRPYVEALPGIPTIRVFEALACGIPLISAPWNDCEGLFRPGRDFLLAHNGDEMVHLLHDVLHDEALRSSMITAGLETIRTRHTCSHRVEELLSIVRALRLPDRPADHRLQIEAAQ</sequence>
<dbReference type="EMBL" id="JAZHOF010000001">
    <property type="protein sequence ID" value="MEJ8570451.1"/>
    <property type="molecule type" value="Genomic_DNA"/>
</dbReference>
<dbReference type="CDD" id="cd03801">
    <property type="entry name" value="GT4_PimA-like"/>
    <property type="match status" value="1"/>
</dbReference>
<dbReference type="SUPFAM" id="SSF53756">
    <property type="entry name" value="UDP-Glycosyltransferase/glycogen phosphorylase"/>
    <property type="match status" value="1"/>
</dbReference>
<keyword evidence="2" id="KW-0328">Glycosyltransferase</keyword>
<dbReference type="AlphaFoldDB" id="A0AAW9RKX8"/>
<dbReference type="EC" id="2.4.-.-" evidence="2"/>
<dbReference type="RefSeq" id="WP_340328180.1">
    <property type="nucleotide sequence ID" value="NZ_JAZHOF010000001.1"/>
</dbReference>
<evidence type="ECO:0000313" key="2">
    <source>
        <dbReference type="EMBL" id="MEJ8570451.1"/>
    </source>
</evidence>
<keyword evidence="3" id="KW-1185">Reference proteome</keyword>
<evidence type="ECO:0000259" key="1">
    <source>
        <dbReference type="Pfam" id="PF13524"/>
    </source>
</evidence>
<name>A0AAW9RKX8_9HYPH</name>
<dbReference type="Pfam" id="PF13524">
    <property type="entry name" value="Glyco_trans_1_2"/>
    <property type="match status" value="1"/>
</dbReference>
<protein>
    <submittedName>
        <fullName evidence="2">Glycosyltransferase</fullName>
        <ecNumber evidence="2">2.4.-.-</ecNumber>
    </submittedName>
</protein>
<dbReference type="GO" id="GO:0016757">
    <property type="term" value="F:glycosyltransferase activity"/>
    <property type="evidence" value="ECO:0007669"/>
    <property type="project" value="UniProtKB-KW"/>
</dbReference>
<reference evidence="2 3" key="1">
    <citation type="submission" date="2024-02" db="EMBL/GenBank/DDBJ databases">
        <title>Genome analysis and characterization of Microbaculum marinisediminis sp. nov., isolated from marine sediment.</title>
        <authorList>
            <person name="Du Z.-J."/>
            <person name="Ye Y.-Q."/>
            <person name="Zhang Z.-R."/>
            <person name="Yuan S.-M."/>
            <person name="Zhang X.-Y."/>
        </authorList>
    </citation>
    <scope>NUCLEOTIDE SEQUENCE [LARGE SCALE GENOMIC DNA]</scope>
    <source>
        <strain evidence="2 3">SDUM1044001</strain>
    </source>
</reference>
<dbReference type="InterPro" id="IPR055259">
    <property type="entry name" value="YkvP/CgeB_Glyco_trans-like"/>
</dbReference>
<dbReference type="Gene3D" id="3.40.50.2000">
    <property type="entry name" value="Glycogen Phosphorylase B"/>
    <property type="match status" value="1"/>
</dbReference>
<comment type="caution">
    <text evidence="2">The sequence shown here is derived from an EMBL/GenBank/DDBJ whole genome shotgun (WGS) entry which is preliminary data.</text>
</comment>
<dbReference type="Proteomes" id="UP001378188">
    <property type="component" value="Unassembled WGS sequence"/>
</dbReference>
<organism evidence="2 3">
    <name type="scientific">Microbaculum marinum</name>
    <dbReference type="NCBI Taxonomy" id="1764581"/>
    <lineage>
        <taxon>Bacteria</taxon>
        <taxon>Pseudomonadati</taxon>
        <taxon>Pseudomonadota</taxon>
        <taxon>Alphaproteobacteria</taxon>
        <taxon>Hyphomicrobiales</taxon>
        <taxon>Tepidamorphaceae</taxon>
        <taxon>Microbaculum</taxon>
    </lineage>
</organism>
<evidence type="ECO:0000313" key="3">
    <source>
        <dbReference type="Proteomes" id="UP001378188"/>
    </source>
</evidence>